<reference evidence="2 3" key="1">
    <citation type="journal article" date="2015" name="Genome Biol. Evol.">
        <title>Characterization of Three Mycobacterium spp. with Potential Use in Bioremediation by Genome Sequencing and Comparative Genomics.</title>
        <authorList>
            <person name="Das S."/>
            <person name="Pettersson B.M."/>
            <person name="Behra P.R."/>
            <person name="Ramesh M."/>
            <person name="Dasgupta S."/>
            <person name="Bhattacharya A."/>
            <person name="Kirsebom L.A."/>
        </authorList>
    </citation>
    <scope>NUCLEOTIDE SEQUENCE [LARGE SCALE GENOMIC DNA]</scope>
    <source>
        <strain evidence="2 3">DSM 44219</strain>
    </source>
</reference>
<evidence type="ECO:0000313" key="3">
    <source>
        <dbReference type="Proteomes" id="UP000036176"/>
    </source>
</evidence>
<name>A0A0J6VFR8_MYCCU</name>
<dbReference type="GO" id="GO:0016740">
    <property type="term" value="F:transferase activity"/>
    <property type="evidence" value="ECO:0007669"/>
    <property type="project" value="UniProtKB-KW"/>
</dbReference>
<dbReference type="InterPro" id="IPR000836">
    <property type="entry name" value="PRTase_dom"/>
</dbReference>
<protein>
    <submittedName>
        <fullName evidence="2">Putative phosphoribosyl transferase</fullName>
    </submittedName>
</protein>
<comment type="caution">
    <text evidence="2">The sequence shown here is derived from an EMBL/GenBank/DDBJ whole genome shotgun (WGS) entry which is preliminary data.</text>
</comment>
<dbReference type="Pfam" id="PF00156">
    <property type="entry name" value="Pribosyltran"/>
    <property type="match status" value="1"/>
</dbReference>
<evidence type="ECO:0000259" key="1">
    <source>
        <dbReference type="Pfam" id="PF00156"/>
    </source>
</evidence>
<feature type="domain" description="Phosphoribosyltransferase" evidence="1">
    <location>
        <begin position="80"/>
        <end position="199"/>
    </location>
</feature>
<dbReference type="Gene3D" id="3.40.50.2020">
    <property type="match status" value="1"/>
</dbReference>
<dbReference type="CDD" id="cd06223">
    <property type="entry name" value="PRTases_typeI"/>
    <property type="match status" value="1"/>
</dbReference>
<dbReference type="Gene3D" id="3.30.1310.20">
    <property type="entry name" value="PRTase-like"/>
    <property type="match status" value="1"/>
</dbReference>
<accession>A0A0J6VFR8</accession>
<dbReference type="EMBL" id="JYNX01000087">
    <property type="protein sequence ID" value="KMO69855.1"/>
    <property type="molecule type" value="Genomic_DNA"/>
</dbReference>
<dbReference type="OrthoDB" id="9810066at2"/>
<organism evidence="2 3">
    <name type="scientific">Mycolicibacterium chubuense</name>
    <name type="common">Mycobacterium chubuense</name>
    <dbReference type="NCBI Taxonomy" id="1800"/>
    <lineage>
        <taxon>Bacteria</taxon>
        <taxon>Bacillati</taxon>
        <taxon>Actinomycetota</taxon>
        <taxon>Actinomycetes</taxon>
        <taxon>Mycobacteriales</taxon>
        <taxon>Mycobacteriaceae</taxon>
        <taxon>Mycolicibacterium</taxon>
    </lineage>
</organism>
<proteinExistence type="predicted"/>
<gene>
    <name evidence="2" type="ORF">MCHUDSM44219_05407</name>
</gene>
<evidence type="ECO:0000313" key="2">
    <source>
        <dbReference type="EMBL" id="KMO69855.1"/>
    </source>
</evidence>
<dbReference type="InterPro" id="IPR029057">
    <property type="entry name" value="PRTase-like"/>
</dbReference>
<keyword evidence="2" id="KW-0808">Transferase</keyword>
<keyword evidence="3" id="KW-1185">Reference proteome</keyword>
<dbReference type="Proteomes" id="UP000036176">
    <property type="component" value="Unassembled WGS sequence"/>
</dbReference>
<sequence>MTRTARTFRDRRDAGRVLARELTSYRDRADVLVLGLARGGLPVAREVAAFLHAPLDVCLVRKLGVPQWPELAMGAVATGGGVVLNDDLLRGLDLNDDQVREVLERETVELHRRERAYRPGRVPLGLTGRTVVLVDDGIATGASMVAAVRSVRQAGAARVVVAVPVGPATVCRTLNAEADDVVCATTPTDFHAVGQVYEDFHQVDDDEVRDILDSPTVSDESD</sequence>
<dbReference type="SUPFAM" id="SSF53271">
    <property type="entry name" value="PRTase-like"/>
    <property type="match status" value="1"/>
</dbReference>
<dbReference type="AlphaFoldDB" id="A0A0J6VFR8"/>
<dbReference type="RefSeq" id="WP_048421274.1">
    <property type="nucleotide sequence ID" value="NZ_JYNX01000087.1"/>
</dbReference>
<dbReference type="PATRIC" id="fig|1800.3.peg.5444"/>